<reference evidence="9" key="1">
    <citation type="journal article" date="2019" name="Int. J. Syst. Evol. Microbiol.">
        <title>The Global Catalogue of Microorganisms (GCM) 10K type strain sequencing project: providing services to taxonomists for standard genome sequencing and annotation.</title>
        <authorList>
            <consortium name="The Broad Institute Genomics Platform"/>
            <consortium name="The Broad Institute Genome Sequencing Center for Infectious Disease"/>
            <person name="Wu L."/>
            <person name="Ma J."/>
        </authorList>
    </citation>
    <scope>NUCLEOTIDE SEQUENCE [LARGE SCALE GENOMIC DNA]</scope>
    <source>
        <strain evidence="9">CGMCC 1.12470</strain>
    </source>
</reference>
<proteinExistence type="predicted"/>
<dbReference type="Gene3D" id="6.10.140.1830">
    <property type="match status" value="1"/>
</dbReference>
<dbReference type="InterPro" id="IPR020806">
    <property type="entry name" value="PKS_PP-bd"/>
</dbReference>
<dbReference type="Gene3D" id="3.40.366.10">
    <property type="entry name" value="Malonyl-Coenzyme A Acyl Carrier Protein, domain 2"/>
    <property type="match status" value="1"/>
</dbReference>
<evidence type="ECO:0000256" key="6">
    <source>
        <dbReference type="ARBA" id="ARBA00023315"/>
    </source>
</evidence>
<comment type="caution">
    <text evidence="8">The sequence shown here is derived from an EMBL/GenBank/DDBJ whole genome shotgun (WGS) entry which is preliminary data.</text>
</comment>
<dbReference type="SUPFAM" id="SSF52151">
    <property type="entry name" value="FabD/lysophospholipase-like"/>
    <property type="match status" value="1"/>
</dbReference>
<organism evidence="8 9">
    <name type="scientific">Streptomyces caeni</name>
    <dbReference type="NCBI Taxonomy" id="2307231"/>
    <lineage>
        <taxon>Bacteria</taxon>
        <taxon>Bacillati</taxon>
        <taxon>Actinomycetota</taxon>
        <taxon>Actinomycetes</taxon>
        <taxon>Kitasatosporales</taxon>
        <taxon>Streptomycetaceae</taxon>
        <taxon>Streptomyces</taxon>
    </lineage>
</organism>
<dbReference type="PANTHER" id="PTHR43775:SF51">
    <property type="entry name" value="INACTIVE PHENOLPHTHIOCEROL SYNTHESIS POLYKETIDE SYNTHASE TYPE I PKS1-RELATED"/>
    <property type="match status" value="1"/>
</dbReference>
<keyword evidence="2" id="KW-0597">Phosphoprotein</keyword>
<dbReference type="Pfam" id="PF00550">
    <property type="entry name" value="PP-binding"/>
    <property type="match status" value="1"/>
</dbReference>
<dbReference type="Pfam" id="PF08659">
    <property type="entry name" value="KR"/>
    <property type="match status" value="1"/>
</dbReference>
<protein>
    <submittedName>
        <fullName evidence="8">SDR family NAD(P)-dependent oxidoreductase</fullName>
    </submittedName>
</protein>
<gene>
    <name evidence="8" type="ORF">ACFSL4_34905</name>
</gene>
<dbReference type="Gene3D" id="3.40.50.720">
    <property type="entry name" value="NAD(P)-binding Rossmann-like Domain"/>
    <property type="match status" value="1"/>
</dbReference>
<dbReference type="Pfam" id="PF18369">
    <property type="entry name" value="PKS_DE"/>
    <property type="match status" value="1"/>
</dbReference>
<dbReference type="SUPFAM" id="SSF55048">
    <property type="entry name" value="Probable ACP-binding domain of malonyl-CoA ACP transacylase"/>
    <property type="match status" value="1"/>
</dbReference>
<dbReference type="InterPro" id="IPR057326">
    <property type="entry name" value="KR_dom"/>
</dbReference>
<dbReference type="Proteomes" id="UP001597261">
    <property type="component" value="Unassembled WGS sequence"/>
</dbReference>
<dbReference type="Pfam" id="PF00698">
    <property type="entry name" value="Acyl_transf_1"/>
    <property type="match status" value="1"/>
</dbReference>
<evidence type="ECO:0000256" key="3">
    <source>
        <dbReference type="ARBA" id="ARBA00022679"/>
    </source>
</evidence>
<keyword evidence="6" id="KW-0012">Acyltransferase</keyword>
<keyword evidence="3" id="KW-0808">Transferase</keyword>
<dbReference type="InterPro" id="IPR041618">
    <property type="entry name" value="PKS_DE"/>
</dbReference>
<keyword evidence="9" id="KW-1185">Reference proteome</keyword>
<dbReference type="InterPro" id="IPR014043">
    <property type="entry name" value="Acyl_transferase_dom"/>
</dbReference>
<evidence type="ECO:0000256" key="2">
    <source>
        <dbReference type="ARBA" id="ARBA00022553"/>
    </source>
</evidence>
<dbReference type="InterPro" id="IPR006162">
    <property type="entry name" value="Ppantetheine_attach_site"/>
</dbReference>
<evidence type="ECO:0000313" key="9">
    <source>
        <dbReference type="Proteomes" id="UP001597261"/>
    </source>
</evidence>
<feature type="non-terminal residue" evidence="8">
    <location>
        <position position="1"/>
    </location>
</feature>
<dbReference type="InterPro" id="IPR016035">
    <property type="entry name" value="Acyl_Trfase/lysoPLipase"/>
</dbReference>
<dbReference type="EMBL" id="JBHUDX010000123">
    <property type="protein sequence ID" value="MFD1663216.1"/>
    <property type="molecule type" value="Genomic_DNA"/>
</dbReference>
<evidence type="ECO:0000256" key="4">
    <source>
        <dbReference type="ARBA" id="ARBA00023194"/>
    </source>
</evidence>
<dbReference type="InterPro" id="IPR009081">
    <property type="entry name" value="PP-bd_ACP"/>
</dbReference>
<dbReference type="SUPFAM" id="SSF51735">
    <property type="entry name" value="NAD(P)-binding Rossmann-fold domains"/>
    <property type="match status" value="2"/>
</dbReference>
<dbReference type="PROSITE" id="PS50075">
    <property type="entry name" value="CARRIER"/>
    <property type="match status" value="1"/>
</dbReference>
<dbReference type="InterPro" id="IPR013968">
    <property type="entry name" value="PKS_KR"/>
</dbReference>
<dbReference type="InterPro" id="IPR016036">
    <property type="entry name" value="Malonyl_transacylase_ACP-bd"/>
</dbReference>
<dbReference type="PANTHER" id="PTHR43775">
    <property type="entry name" value="FATTY ACID SYNTHASE"/>
    <property type="match status" value="1"/>
</dbReference>
<dbReference type="Gene3D" id="3.30.70.3290">
    <property type="match status" value="1"/>
</dbReference>
<keyword evidence="5" id="KW-0511">Multifunctional enzyme</keyword>
<dbReference type="RefSeq" id="WP_381091835.1">
    <property type="nucleotide sequence ID" value="NZ_JBHUDX010000123.1"/>
</dbReference>
<dbReference type="CDD" id="cd08952">
    <property type="entry name" value="KR_1_SDR_x"/>
    <property type="match status" value="1"/>
</dbReference>
<name>A0ABW4J2U4_9ACTN</name>
<dbReference type="InterPro" id="IPR050091">
    <property type="entry name" value="PKS_NRPS_Biosynth_Enz"/>
</dbReference>
<sequence length="953" mass="99476">VPLPVGEVRERVAAWEGAVSVAAVNGPSSTVVSGDTAALDELFGVLEDEGVRVRRIPVDYASHSAHVEAIEAELADLLAPIEPQASAVPFYSTVTGGLIDTATTDAGYWYTNLRQTVLFEDTVRALLTDGFRLFVEASPHPVLAVALAETFQATETEAVTVGSLRRDEGGLRRFLLSAAEAYVHGAPVRWHTLFDGADASRVDLPTYAFQHERYWPAPAASAPSGAVVSEDMAGFWGAVDAGDLGAVAGVLGVGGSDGLDAVVPALAAWRRQRREGVELDGRRYRVVWRALGDRVVSRPVGRWLVVVPGDPVAAVWAGAVVEGLAAGGADVRVVDTGRAGGDRAVLGRLIGEAGGGQELQGVVALTGLDEREHPEFPVLTSGVVDTVLLAQALDDVGQGARLWCVTCGAVCVDAGDVLTSPAQSLVWGLGRTAVLERPERWGGLVDVPAVPSPRAVGRLLGVLGDARTHGEDQLAIREGGVLVRRLCRSPRPQRARTPRAPWTPKGTVLITGGTGAIGGHVARWAARSGAEHVVLAGRSGANAPGASALAAEVEALGARVSLVACDVSDRPALEDLLEGLAASGDGVRAVFHAAGTAENVPFDDLTARQIATALAAKVAGARHLNELLEPDAVDAFVLFSSIAGVWGSGGQAAYAAGNAYLDALAQARRAAGGRATAVAWGAWDAQGGMLDEQRADQLARGGVNVMAPQPAITALEAALTDDETTLVVADMAWDRFLPAFTLHRPSPLLADLPETAALAAREAANTPATDTTALTARLTGLGPAEQHTLLLDLVRAEAATVLGHTSHTAVDPDRAFHDLGFDSLTAIELRNRLKSATGLNLPATVIFDHPTATTLTQHLHGALGGAADPASDDPLAGLDRLENVLLTAPADYWERRQATERLRDFLDRIAVLADSHGAPSAGPDEDDDAAERIEAATDDEIFDFINQELGRDQ</sequence>
<accession>A0ABW4J2U4</accession>
<dbReference type="InterPro" id="IPR036736">
    <property type="entry name" value="ACP-like_sf"/>
</dbReference>
<dbReference type="Gene3D" id="1.10.1200.10">
    <property type="entry name" value="ACP-like"/>
    <property type="match status" value="1"/>
</dbReference>
<dbReference type="PROSITE" id="PS00012">
    <property type="entry name" value="PHOSPHOPANTETHEINE"/>
    <property type="match status" value="1"/>
</dbReference>
<dbReference type="InterPro" id="IPR001227">
    <property type="entry name" value="Ac_transferase_dom_sf"/>
</dbReference>
<evidence type="ECO:0000256" key="1">
    <source>
        <dbReference type="ARBA" id="ARBA00022450"/>
    </source>
</evidence>
<dbReference type="SMART" id="SM01294">
    <property type="entry name" value="PKS_PP_betabranch"/>
    <property type="match status" value="1"/>
</dbReference>
<dbReference type="SMART" id="SM00822">
    <property type="entry name" value="PKS_KR"/>
    <property type="match status" value="1"/>
</dbReference>
<dbReference type="SUPFAM" id="SSF47336">
    <property type="entry name" value="ACP-like"/>
    <property type="match status" value="1"/>
</dbReference>
<dbReference type="SMART" id="SM00827">
    <property type="entry name" value="PKS_AT"/>
    <property type="match status" value="1"/>
</dbReference>
<keyword evidence="1" id="KW-0596">Phosphopantetheine</keyword>
<evidence type="ECO:0000259" key="7">
    <source>
        <dbReference type="PROSITE" id="PS50075"/>
    </source>
</evidence>
<evidence type="ECO:0000313" key="8">
    <source>
        <dbReference type="EMBL" id="MFD1663216.1"/>
    </source>
</evidence>
<evidence type="ECO:0000256" key="5">
    <source>
        <dbReference type="ARBA" id="ARBA00023268"/>
    </source>
</evidence>
<dbReference type="SMART" id="SM00823">
    <property type="entry name" value="PKS_PP"/>
    <property type="match status" value="1"/>
</dbReference>
<keyword evidence="4" id="KW-0045">Antibiotic biosynthesis</keyword>
<feature type="domain" description="Carrier" evidence="7">
    <location>
        <begin position="788"/>
        <end position="863"/>
    </location>
</feature>
<dbReference type="InterPro" id="IPR036291">
    <property type="entry name" value="NAD(P)-bd_dom_sf"/>
</dbReference>